<gene>
    <name evidence="1" type="ORF">PPNSA23_15710</name>
</gene>
<dbReference type="RefSeq" id="WP_407864425.1">
    <property type="nucleotide sequence ID" value="NZ_BAAFZP010000001.1"/>
</dbReference>
<reference evidence="1 2" key="1">
    <citation type="submission" date="2024-10" db="EMBL/GenBank/DDBJ databases">
        <title>Isolation, draft genome sequencing and identification of Phyllobacterium sp. NSA23, isolated from leaf soil.</title>
        <authorList>
            <person name="Akita H."/>
        </authorList>
    </citation>
    <scope>NUCLEOTIDE SEQUENCE [LARGE SCALE GENOMIC DNA]</scope>
    <source>
        <strain evidence="1 2">NSA23</strain>
    </source>
</reference>
<dbReference type="EMBL" id="BAAFZP010000001">
    <property type="protein sequence ID" value="GAB1581628.1"/>
    <property type="molecule type" value="Genomic_DNA"/>
</dbReference>
<keyword evidence="2" id="KW-1185">Reference proteome</keyword>
<dbReference type="Proteomes" id="UP001628091">
    <property type="component" value="Unassembled WGS sequence"/>
</dbReference>
<organism evidence="1 2">
    <name type="scientific">Phyllobacterium phragmitis</name>
    <dbReference type="NCBI Taxonomy" id="2670329"/>
    <lineage>
        <taxon>Bacteria</taxon>
        <taxon>Pseudomonadati</taxon>
        <taxon>Pseudomonadota</taxon>
        <taxon>Alphaproteobacteria</taxon>
        <taxon>Hyphomicrobiales</taxon>
        <taxon>Phyllobacteriaceae</taxon>
        <taxon>Phyllobacterium</taxon>
    </lineage>
</organism>
<evidence type="ECO:0000313" key="1">
    <source>
        <dbReference type="EMBL" id="GAB1581628.1"/>
    </source>
</evidence>
<sequence>MILTRDQIRQAYIDACLGEIQALKPGNVHRFADGHRMTATQFLDSAEISAGPLTDPALRVGRRIRDAVAATRAHVGTNTNLGILLLCAPLASAAELRGADLRLDTARVLDALDREDARDVFAAIMLAQPGGLGSAEKHDVSQEPQAGLPEAMQEAAHRDMIARQYVTGFADIFDTGLSAHAAALVRGEEDMWPTVFVYLDFLSHFPDSHVARKHGAAIAEKVRAQAEAMRARVSAMEDGREREKLLLSFDRQLKADGINPGTSADLTVATLFAKNIINLVLHNREVSG</sequence>
<dbReference type="PANTHER" id="PTHR42280:SF1">
    <property type="entry name" value="CITG FAMILY PROTEIN"/>
    <property type="match status" value="1"/>
</dbReference>
<evidence type="ECO:0000313" key="2">
    <source>
        <dbReference type="Proteomes" id="UP001628091"/>
    </source>
</evidence>
<accession>A0ABQ0GY84</accession>
<dbReference type="Gene3D" id="1.10.4200.10">
    <property type="entry name" value="Triphosphoribosyl-dephospho-CoA protein"/>
    <property type="match status" value="1"/>
</dbReference>
<dbReference type="InterPro" id="IPR002736">
    <property type="entry name" value="CitG"/>
</dbReference>
<comment type="caution">
    <text evidence="1">The sequence shown here is derived from an EMBL/GenBank/DDBJ whole genome shotgun (WGS) entry which is preliminary data.</text>
</comment>
<dbReference type="Pfam" id="PF01874">
    <property type="entry name" value="CitG"/>
    <property type="match status" value="1"/>
</dbReference>
<proteinExistence type="predicted"/>
<protein>
    <submittedName>
        <fullName evidence="1">Triphosphoribosyl-dephospho-CoA synthase</fullName>
    </submittedName>
</protein>
<dbReference type="PANTHER" id="PTHR42280">
    <property type="entry name" value="CITG FAMILY PROTEIN"/>
    <property type="match status" value="1"/>
</dbReference>
<name>A0ABQ0GY84_9HYPH</name>